<organism evidence="2 3">
    <name type="scientific">Sarcoptes scabiei</name>
    <name type="common">Itch mite</name>
    <name type="synonym">Acarus scabiei</name>
    <dbReference type="NCBI Taxonomy" id="52283"/>
    <lineage>
        <taxon>Eukaryota</taxon>
        <taxon>Metazoa</taxon>
        <taxon>Ecdysozoa</taxon>
        <taxon>Arthropoda</taxon>
        <taxon>Chelicerata</taxon>
        <taxon>Arachnida</taxon>
        <taxon>Acari</taxon>
        <taxon>Acariformes</taxon>
        <taxon>Sarcoptiformes</taxon>
        <taxon>Astigmata</taxon>
        <taxon>Psoroptidia</taxon>
        <taxon>Sarcoptoidea</taxon>
        <taxon>Sarcoptidae</taxon>
        <taxon>Sarcoptinae</taxon>
        <taxon>Sarcoptes</taxon>
    </lineage>
</organism>
<dbReference type="Proteomes" id="UP000616769">
    <property type="component" value="Unassembled WGS sequence"/>
</dbReference>
<protein>
    <submittedName>
        <fullName evidence="2">Uncharacterized protein</fullName>
    </submittedName>
</protein>
<feature type="compositionally biased region" description="Acidic residues" evidence="1">
    <location>
        <begin position="104"/>
        <end position="115"/>
    </location>
</feature>
<comment type="caution">
    <text evidence="2">The sequence shown here is derived from an EMBL/GenBank/DDBJ whole genome shotgun (WGS) entry which is preliminary data.</text>
</comment>
<feature type="region of interest" description="Disordered" evidence="1">
    <location>
        <begin position="97"/>
        <end position="140"/>
    </location>
</feature>
<accession>A0A132A6L1</accession>
<evidence type="ECO:0000313" key="2">
    <source>
        <dbReference type="EMBL" id="KPM06592.1"/>
    </source>
</evidence>
<name>A0A132A6L1_SARSC</name>
<dbReference type="EMBL" id="JXLN01010970">
    <property type="protein sequence ID" value="KPM06592.1"/>
    <property type="molecule type" value="Genomic_DNA"/>
</dbReference>
<proteinExistence type="predicted"/>
<evidence type="ECO:0000256" key="1">
    <source>
        <dbReference type="SAM" id="MobiDB-lite"/>
    </source>
</evidence>
<gene>
    <name evidence="2" type="ORF">QR98_0050690</name>
</gene>
<evidence type="ECO:0000313" key="3">
    <source>
        <dbReference type="Proteomes" id="UP000616769"/>
    </source>
</evidence>
<sequence>MIDDSVEIIKVIEPKTKCNFMNNLDPFGNKFEIDDVDDDFVPILLDFNDGIVFWGQITDEERALMNYQDTKNQQYDINYDECMILDDKDDVNHLETKTSKTSDIDECDAGDDLEPALERQKTTNKIQQTTDYIEQKESYE</sequence>
<dbReference type="AlphaFoldDB" id="A0A132A6L1"/>
<dbReference type="VEuPathDB" id="VectorBase:SSCA004412"/>
<reference evidence="2 3" key="1">
    <citation type="journal article" date="2015" name="Parasit. Vectors">
        <title>Draft genome of the scabies mite.</title>
        <authorList>
            <person name="Rider S.D.Jr."/>
            <person name="Morgan M.S."/>
            <person name="Arlian L.G."/>
        </authorList>
    </citation>
    <scope>NUCLEOTIDE SEQUENCE [LARGE SCALE GENOMIC DNA]</scope>
    <source>
        <strain evidence="2">Arlian Lab</strain>
    </source>
</reference>
<feature type="compositionally biased region" description="Polar residues" evidence="1">
    <location>
        <begin position="123"/>
        <end position="132"/>
    </location>
</feature>